<sequence length="289" mass="34268">MIFDDIDGYYDYRELHSIADEKKVLNKVNAFRQEFTALAREWSPERNSQWVCRIYFCTKMILNATVVLKQAEFAEEKNLRAAIPYFHYYAMLSILRCVVLTLPTEDWDNEDILSISHKKARDKTREWLARYDRTLATRFDDFFLTLKSNRELLSYKAPASADRNINSQDEVIYFCTLLAEVAQFNTAILHNAVVRHASEDDFVVFDHDMARIYNVEIEGKRFYDTEDRYRLDYLRRKGNTPHSIYMTMTEGQTEDFIGAWDADEYDVDNEERRFYSGSPSSWQDIFDIP</sequence>
<evidence type="ECO:0000313" key="1">
    <source>
        <dbReference type="EMBL" id="EBZ5802256.1"/>
    </source>
</evidence>
<dbReference type="EMBL" id="AAHROU010000044">
    <property type="protein sequence ID" value="EBZ5802256.1"/>
    <property type="molecule type" value="Genomic_DNA"/>
</dbReference>
<name>A0A5X0XIV7_SALET</name>
<reference evidence="1" key="1">
    <citation type="submission" date="2018-10" db="EMBL/GenBank/DDBJ databases">
        <authorList>
            <person name="Ashton P.M."/>
            <person name="Dallman T."/>
            <person name="Nair S."/>
            <person name="De Pinna E."/>
            <person name="Peters T."/>
            <person name="Grant K."/>
        </authorList>
    </citation>
    <scope>NUCLEOTIDE SEQUENCE</scope>
    <source>
        <strain evidence="1">619041</strain>
    </source>
</reference>
<organism evidence="1">
    <name type="scientific">Salmonella enterica subsp. enterica serovar Weltevreden</name>
    <dbReference type="NCBI Taxonomy" id="57743"/>
    <lineage>
        <taxon>Bacteria</taxon>
        <taxon>Pseudomonadati</taxon>
        <taxon>Pseudomonadota</taxon>
        <taxon>Gammaproteobacteria</taxon>
        <taxon>Enterobacterales</taxon>
        <taxon>Enterobacteriaceae</taxon>
        <taxon>Salmonella</taxon>
    </lineage>
</organism>
<accession>A0A5X0XIV7</accession>
<gene>
    <name evidence="1" type="ORF">EC445_21645</name>
</gene>
<protein>
    <submittedName>
        <fullName evidence="1">Uncharacterized protein</fullName>
    </submittedName>
</protein>
<proteinExistence type="predicted"/>
<dbReference type="AlphaFoldDB" id="A0A5X0XIV7"/>
<dbReference type="RefSeq" id="WP_057519915.1">
    <property type="nucleotide sequence ID" value="NZ_CZNV01000028.1"/>
</dbReference>
<comment type="caution">
    <text evidence="1">The sequence shown here is derived from an EMBL/GenBank/DDBJ whole genome shotgun (WGS) entry which is preliminary data.</text>
</comment>